<dbReference type="GO" id="GO:0016705">
    <property type="term" value="F:oxidoreductase activity, acting on paired donors, with incorporation or reduction of molecular oxygen"/>
    <property type="evidence" value="ECO:0007669"/>
    <property type="project" value="UniProtKB-ARBA"/>
</dbReference>
<dbReference type="EMBL" id="JANQDH010000090">
    <property type="protein sequence ID" value="MDH6061402.1"/>
    <property type="molecule type" value="Genomic_DNA"/>
</dbReference>
<keyword evidence="4" id="KW-0408">Iron</keyword>
<gene>
    <name evidence="7" type="ORF">NWP17_13310</name>
</gene>
<evidence type="ECO:0000256" key="2">
    <source>
        <dbReference type="ARBA" id="ARBA00022723"/>
    </source>
</evidence>
<dbReference type="InterPro" id="IPR017941">
    <property type="entry name" value="Rieske_2Fe-2S"/>
</dbReference>
<reference evidence="7 8" key="1">
    <citation type="journal article" date="2023" name="J. Phycol.">
        <title>Chrysosporum ovalisporum is synonymous with the true-branching cyanobacterium Umezakia natans (Nostocales/Aphanizomenonaceae).</title>
        <authorList>
            <person name="McGregor G.B."/>
            <person name="Sendall B.C."/>
            <person name="Niiyama Y."/>
            <person name="Tuji A."/>
            <person name="Willis A."/>
        </authorList>
    </citation>
    <scope>NUCLEOTIDE SEQUENCE [LARGE SCALE GENOMIC DNA]</scope>
    <source>
        <strain evidence="7 8">ANA360D</strain>
    </source>
</reference>
<dbReference type="CDD" id="cd03469">
    <property type="entry name" value="Rieske_RO_Alpha_N"/>
    <property type="match status" value="1"/>
</dbReference>
<keyword evidence="5" id="KW-0411">Iron-sulfur</keyword>
<dbReference type="InterPro" id="IPR050584">
    <property type="entry name" value="Cholesterol_7-desaturase"/>
</dbReference>
<keyword evidence="8" id="KW-1185">Reference proteome</keyword>
<evidence type="ECO:0000259" key="6">
    <source>
        <dbReference type="PROSITE" id="PS51296"/>
    </source>
</evidence>
<proteinExistence type="predicted"/>
<accession>A0AA43GTD6</accession>
<dbReference type="PANTHER" id="PTHR21266">
    <property type="entry name" value="IRON-SULFUR DOMAIN CONTAINING PROTEIN"/>
    <property type="match status" value="1"/>
</dbReference>
<name>A0AA43GTD6_9CYAN</name>
<dbReference type="RefSeq" id="WP_280655373.1">
    <property type="nucleotide sequence ID" value="NZ_JANQDH010000090.1"/>
</dbReference>
<dbReference type="SUPFAM" id="SSF50022">
    <property type="entry name" value="ISP domain"/>
    <property type="match status" value="1"/>
</dbReference>
<keyword evidence="3" id="KW-0560">Oxidoreductase</keyword>
<keyword evidence="2" id="KW-0479">Metal-binding</keyword>
<dbReference type="Gene3D" id="2.102.10.10">
    <property type="entry name" value="Rieske [2Fe-2S] iron-sulphur domain"/>
    <property type="match status" value="1"/>
</dbReference>
<dbReference type="Pfam" id="PF00355">
    <property type="entry name" value="Rieske"/>
    <property type="match status" value="1"/>
</dbReference>
<keyword evidence="1" id="KW-0001">2Fe-2S</keyword>
<evidence type="ECO:0000313" key="7">
    <source>
        <dbReference type="EMBL" id="MDH6061402.1"/>
    </source>
</evidence>
<dbReference type="AlphaFoldDB" id="A0AA43GTD6"/>
<dbReference type="GO" id="GO:0046872">
    <property type="term" value="F:metal ion binding"/>
    <property type="evidence" value="ECO:0007669"/>
    <property type="project" value="UniProtKB-KW"/>
</dbReference>
<sequence length="361" mass="41941">MNVNSQNLSSTSKPRIFNNPERFIEGWYWVIASKNLRVGEVKAVKVLGRELAIYRGKNKMAVIFDAYCPHMGAHLAKGKVQGNELRCFFHHWQFDEQGFCVDIPCLNHPVSIKLKTWPTAEKYGMIWVWTGEVPKQPPPFILELENKECDVVFGDYFLINCHPNVVMINPIDAQHFNTVHQVASAIHFEKQEINQNAIVFNNTTPNTVNSFLFRLIRPLGKNLTHNICYWYGSTNIVTVGTDFFQVHIMFALRLLEGGKSEGRVMLITKKRQGILGWLFNRVLLWLTKVVGRHFIEDDIQIFQTIQFDLKTPIKADQSVMQFVNHLERQKPLMLKTWLLARSQNVEIKELREKWKDSKSND</sequence>
<keyword evidence="7" id="KW-0223">Dioxygenase</keyword>
<evidence type="ECO:0000256" key="3">
    <source>
        <dbReference type="ARBA" id="ARBA00023002"/>
    </source>
</evidence>
<dbReference type="GO" id="GO:0004497">
    <property type="term" value="F:monooxygenase activity"/>
    <property type="evidence" value="ECO:0007669"/>
    <property type="project" value="UniProtKB-ARBA"/>
</dbReference>
<evidence type="ECO:0000256" key="5">
    <source>
        <dbReference type="ARBA" id="ARBA00023014"/>
    </source>
</evidence>
<dbReference type="PANTHER" id="PTHR21266:SF60">
    <property type="entry name" value="3-KETOSTEROID-9-ALPHA-MONOOXYGENASE, OXYGENASE COMPONENT"/>
    <property type="match status" value="1"/>
</dbReference>
<dbReference type="GO" id="GO:0051213">
    <property type="term" value="F:dioxygenase activity"/>
    <property type="evidence" value="ECO:0007669"/>
    <property type="project" value="UniProtKB-KW"/>
</dbReference>
<evidence type="ECO:0000256" key="4">
    <source>
        <dbReference type="ARBA" id="ARBA00023004"/>
    </source>
</evidence>
<evidence type="ECO:0000256" key="1">
    <source>
        <dbReference type="ARBA" id="ARBA00022714"/>
    </source>
</evidence>
<comment type="caution">
    <text evidence="7">The sequence shown here is derived from an EMBL/GenBank/DDBJ whole genome shotgun (WGS) entry which is preliminary data.</text>
</comment>
<organism evidence="7 8">
    <name type="scientific">Chrysosporum bergii ANA360D</name>
    <dbReference type="NCBI Taxonomy" id="617107"/>
    <lineage>
        <taxon>Bacteria</taxon>
        <taxon>Bacillati</taxon>
        <taxon>Cyanobacteriota</taxon>
        <taxon>Cyanophyceae</taxon>
        <taxon>Nostocales</taxon>
        <taxon>Nodulariaceae</taxon>
        <taxon>Chrysosporum</taxon>
    </lineage>
</organism>
<dbReference type="PROSITE" id="PS51296">
    <property type="entry name" value="RIESKE"/>
    <property type="match status" value="1"/>
</dbReference>
<dbReference type="GO" id="GO:0051537">
    <property type="term" value="F:2 iron, 2 sulfur cluster binding"/>
    <property type="evidence" value="ECO:0007669"/>
    <property type="project" value="UniProtKB-KW"/>
</dbReference>
<dbReference type="SUPFAM" id="SSF55961">
    <property type="entry name" value="Bet v1-like"/>
    <property type="match status" value="1"/>
</dbReference>
<dbReference type="Proteomes" id="UP001159387">
    <property type="component" value="Unassembled WGS sequence"/>
</dbReference>
<evidence type="ECO:0000313" key="8">
    <source>
        <dbReference type="Proteomes" id="UP001159387"/>
    </source>
</evidence>
<protein>
    <submittedName>
        <fullName evidence="7">Aromatic ring-hydroxylating dioxygenase subunit alpha</fullName>
    </submittedName>
</protein>
<feature type="domain" description="Rieske" evidence="6">
    <location>
        <begin position="27"/>
        <end position="128"/>
    </location>
</feature>
<dbReference type="InterPro" id="IPR036922">
    <property type="entry name" value="Rieske_2Fe-2S_sf"/>
</dbReference>